<dbReference type="PANTHER" id="PTHR14269">
    <property type="entry name" value="CDP-DIACYLGLYCEROL--GLYCEROL-3-PHOSPHATE 3-PHOSPHATIDYLTRANSFERASE-RELATED"/>
    <property type="match status" value="1"/>
</dbReference>
<dbReference type="PIRSF" id="PIRSF000847">
    <property type="entry name" value="Phos_ph_gly_syn"/>
    <property type="match status" value="1"/>
</dbReference>
<evidence type="ECO:0000256" key="14">
    <source>
        <dbReference type="ARBA" id="ARBA00023136"/>
    </source>
</evidence>
<dbReference type="PROSITE" id="PS00379">
    <property type="entry name" value="CDP_ALCOHOL_P_TRANSF"/>
    <property type="match status" value="1"/>
</dbReference>
<dbReference type="InterPro" id="IPR004570">
    <property type="entry name" value="Phosphatidylglycerol_P_synth"/>
</dbReference>
<evidence type="ECO:0000256" key="2">
    <source>
        <dbReference type="ARBA" id="ARBA00004651"/>
    </source>
</evidence>
<dbReference type="Gene3D" id="1.20.120.1760">
    <property type="match status" value="1"/>
</dbReference>
<evidence type="ECO:0000256" key="12">
    <source>
        <dbReference type="ARBA" id="ARBA00022989"/>
    </source>
</evidence>
<evidence type="ECO:0000256" key="7">
    <source>
        <dbReference type="ARBA" id="ARBA00014944"/>
    </source>
</evidence>
<dbReference type="EC" id="2.7.8.5" evidence="6 18"/>
<dbReference type="Proteomes" id="UP000242850">
    <property type="component" value="Unassembled WGS sequence"/>
</dbReference>
<evidence type="ECO:0000313" key="22">
    <source>
        <dbReference type="Proteomes" id="UP000242850"/>
    </source>
</evidence>
<dbReference type="InterPro" id="IPR048254">
    <property type="entry name" value="CDP_ALCOHOL_P_TRANSF_CS"/>
</dbReference>
<proteinExistence type="inferred from homology"/>
<keyword evidence="10 19" id="KW-0808">Transferase</keyword>
<dbReference type="RefSeq" id="WP_103895308.1">
    <property type="nucleotide sequence ID" value="NZ_FNUK01000002.1"/>
</dbReference>
<evidence type="ECO:0000256" key="4">
    <source>
        <dbReference type="ARBA" id="ARBA00005189"/>
    </source>
</evidence>
<feature type="transmembrane region" description="Helical" evidence="20">
    <location>
        <begin position="32"/>
        <end position="51"/>
    </location>
</feature>
<evidence type="ECO:0000313" key="21">
    <source>
        <dbReference type="EMBL" id="SEF46279.1"/>
    </source>
</evidence>
<evidence type="ECO:0000256" key="13">
    <source>
        <dbReference type="ARBA" id="ARBA00023098"/>
    </source>
</evidence>
<evidence type="ECO:0000256" key="11">
    <source>
        <dbReference type="ARBA" id="ARBA00022692"/>
    </source>
</evidence>
<evidence type="ECO:0000256" key="18">
    <source>
        <dbReference type="NCBIfam" id="TIGR00560"/>
    </source>
</evidence>
<evidence type="ECO:0000256" key="17">
    <source>
        <dbReference type="ARBA" id="ARBA00048586"/>
    </source>
</evidence>
<evidence type="ECO:0000256" key="3">
    <source>
        <dbReference type="ARBA" id="ARBA00005042"/>
    </source>
</evidence>
<keyword evidence="13" id="KW-0443">Lipid metabolism</keyword>
<evidence type="ECO:0000256" key="1">
    <source>
        <dbReference type="ARBA" id="ARBA00003973"/>
    </source>
</evidence>
<protein>
    <recommendedName>
        <fullName evidence="7 18">CDP-diacylglycerol--glycerol-3-phosphate 3-phosphatidyltransferase</fullName>
        <ecNumber evidence="6 18">2.7.8.5</ecNumber>
    </recommendedName>
</protein>
<sequence>MNLANRLTILRIILVPVFLFFIAIKIKYGNFLAAFIFIVAAITDTLDGYIARKRKEITKFGKFMDPLADKLIVTAALISLVELNKIASWSVMIIIAREFAVTGLRALAASEGKIIAASKWGKAKTVIQIIAIIAALIELPYSNILMWVAILVTIISGVDYFTKNLDVLDYKS</sequence>
<dbReference type="InterPro" id="IPR043130">
    <property type="entry name" value="CDP-OH_PTrfase_TM_dom"/>
</dbReference>
<comment type="function">
    <text evidence="1">This protein catalyzes the committed step to the synthesis of the acidic phospholipids.</text>
</comment>
<evidence type="ECO:0000256" key="19">
    <source>
        <dbReference type="RuleBase" id="RU003750"/>
    </source>
</evidence>
<evidence type="ECO:0000256" key="15">
    <source>
        <dbReference type="ARBA" id="ARBA00023209"/>
    </source>
</evidence>
<gene>
    <name evidence="21" type="ORF">SAMN05660865_00286</name>
</gene>
<dbReference type="GO" id="GO:0005886">
    <property type="term" value="C:plasma membrane"/>
    <property type="evidence" value="ECO:0007669"/>
    <property type="project" value="UniProtKB-SubCell"/>
</dbReference>
<dbReference type="GO" id="GO:0006655">
    <property type="term" value="P:phosphatidylglycerol biosynthetic process"/>
    <property type="evidence" value="ECO:0007669"/>
    <property type="project" value="UniProtKB-UniPathway"/>
</dbReference>
<evidence type="ECO:0000256" key="8">
    <source>
        <dbReference type="ARBA" id="ARBA00022475"/>
    </source>
</evidence>
<dbReference type="EMBL" id="FNUK01000002">
    <property type="protein sequence ID" value="SEF46279.1"/>
    <property type="molecule type" value="Genomic_DNA"/>
</dbReference>
<keyword evidence="12 20" id="KW-1133">Transmembrane helix</keyword>
<keyword evidence="16" id="KW-1208">Phospholipid metabolism</keyword>
<dbReference type="OrthoDB" id="9796672at2"/>
<dbReference type="Pfam" id="PF01066">
    <property type="entry name" value="CDP-OH_P_transf"/>
    <property type="match status" value="1"/>
</dbReference>
<dbReference type="UniPathway" id="UPA00084">
    <property type="reaction ID" value="UER00503"/>
</dbReference>
<dbReference type="AlphaFoldDB" id="A0A1H5S6S6"/>
<dbReference type="GO" id="GO:0008444">
    <property type="term" value="F:CDP-diacylglycerol-glycerol-3-phosphate 3-phosphatidyltransferase activity"/>
    <property type="evidence" value="ECO:0007669"/>
    <property type="project" value="UniProtKB-UniRule"/>
</dbReference>
<evidence type="ECO:0000256" key="20">
    <source>
        <dbReference type="SAM" id="Phobius"/>
    </source>
</evidence>
<keyword evidence="9" id="KW-0444">Lipid biosynthesis</keyword>
<evidence type="ECO:0000256" key="5">
    <source>
        <dbReference type="ARBA" id="ARBA00010441"/>
    </source>
</evidence>
<feature type="transmembrane region" description="Helical" evidence="20">
    <location>
        <begin position="7"/>
        <end position="26"/>
    </location>
</feature>
<keyword evidence="11 20" id="KW-0812">Transmembrane</keyword>
<keyword evidence="22" id="KW-1185">Reference proteome</keyword>
<name>A0A1H5S6S6_9CLOT</name>
<evidence type="ECO:0000256" key="16">
    <source>
        <dbReference type="ARBA" id="ARBA00023264"/>
    </source>
</evidence>
<comment type="catalytic activity">
    <reaction evidence="17">
        <text>a CDP-1,2-diacyl-sn-glycerol + sn-glycerol 3-phosphate = a 1,2-diacyl-sn-glycero-3-phospho-(1'-sn-glycero-3'-phosphate) + CMP + H(+)</text>
        <dbReference type="Rhea" id="RHEA:12593"/>
        <dbReference type="ChEBI" id="CHEBI:15378"/>
        <dbReference type="ChEBI" id="CHEBI:57597"/>
        <dbReference type="ChEBI" id="CHEBI:58332"/>
        <dbReference type="ChEBI" id="CHEBI:60110"/>
        <dbReference type="ChEBI" id="CHEBI:60377"/>
        <dbReference type="EC" id="2.7.8.5"/>
    </reaction>
</comment>
<keyword evidence="14 20" id="KW-0472">Membrane</keyword>
<dbReference type="NCBIfam" id="TIGR00560">
    <property type="entry name" value="pgsA"/>
    <property type="match status" value="1"/>
</dbReference>
<keyword evidence="8" id="KW-1003">Cell membrane</keyword>
<evidence type="ECO:0000256" key="10">
    <source>
        <dbReference type="ARBA" id="ARBA00022679"/>
    </source>
</evidence>
<comment type="pathway">
    <text evidence="3">Phospholipid metabolism; phosphatidylglycerol biosynthesis; phosphatidylglycerol from CDP-diacylglycerol: step 1/2.</text>
</comment>
<dbReference type="PANTHER" id="PTHR14269:SF62">
    <property type="entry name" value="CDP-DIACYLGLYCEROL--GLYCEROL-3-PHOSPHATE 3-PHOSPHATIDYLTRANSFERASE 1, CHLOROPLASTIC"/>
    <property type="match status" value="1"/>
</dbReference>
<evidence type="ECO:0000256" key="6">
    <source>
        <dbReference type="ARBA" id="ARBA00013170"/>
    </source>
</evidence>
<dbReference type="InterPro" id="IPR000462">
    <property type="entry name" value="CDP-OH_P_trans"/>
</dbReference>
<comment type="subcellular location">
    <subcellularLocation>
        <location evidence="2">Cell membrane</location>
        <topology evidence="2">Multi-pass membrane protein</topology>
    </subcellularLocation>
</comment>
<evidence type="ECO:0000256" key="9">
    <source>
        <dbReference type="ARBA" id="ARBA00022516"/>
    </source>
</evidence>
<organism evidence="21 22">
    <name type="scientific">Caloramator fervidus</name>
    <dbReference type="NCBI Taxonomy" id="29344"/>
    <lineage>
        <taxon>Bacteria</taxon>
        <taxon>Bacillati</taxon>
        <taxon>Bacillota</taxon>
        <taxon>Clostridia</taxon>
        <taxon>Eubacteriales</taxon>
        <taxon>Clostridiaceae</taxon>
        <taxon>Caloramator</taxon>
    </lineage>
</organism>
<comment type="pathway">
    <text evidence="4">Lipid metabolism.</text>
</comment>
<reference evidence="22" key="1">
    <citation type="submission" date="2016-10" db="EMBL/GenBank/DDBJ databases">
        <authorList>
            <person name="Varghese N."/>
            <person name="Submissions S."/>
        </authorList>
    </citation>
    <scope>NUCLEOTIDE SEQUENCE [LARGE SCALE GENOMIC DNA]</scope>
    <source>
        <strain evidence="22">DSM 5463</strain>
    </source>
</reference>
<dbReference type="InterPro" id="IPR050324">
    <property type="entry name" value="CDP-alcohol_PTase-I"/>
</dbReference>
<keyword evidence="15" id="KW-0594">Phospholipid biosynthesis</keyword>
<accession>A0A1H5S6S6</accession>
<dbReference type="FunFam" id="1.20.120.1760:FF:000004">
    <property type="entry name" value="CDP-diacylglycerol--glycerol-3-phosphate 3-phosphatidyltransferase"/>
    <property type="match status" value="1"/>
</dbReference>
<comment type="similarity">
    <text evidence="5 19">Belongs to the CDP-alcohol phosphatidyltransferase class-I family.</text>
</comment>